<evidence type="ECO:0000313" key="6">
    <source>
        <dbReference type="Proteomes" id="UP000078272"/>
    </source>
</evidence>
<dbReference type="AlphaFoldDB" id="A0A175R8B0"/>
<sequence length="660" mass="71683">MSRSSRIKLPRGSLRSFGIVHDVVVAALAISLSLTLAFDSYALTHSWQIWAMIGGFTALSAAMFPLFSLNSGAWRYASLLDVVSIVKAATAINVVFLIANFILFRGEYFPRSAFIMTWFIMIVGLGGPRLAYRLYKERGLSERFFETASARERPQHILLYGFSDNADLFIRNARRSHHSPHIVGLIDPLAKNRRRQLHGLRVLGALDDLPEVVQQAEHGATPITQIIVTQTNISPADLSRVVESAAPFQIAVKRLPDISRAGGVDADKPIEALPVSLEDLLGRTEVELDTAEVARLIRGRCIAVTGAGGSIGSELVNQIAAFAPGRLILVDANEFNLYSIGKRMEVHHPSVEVVERIVDVRQADRVSRLFAEWRPEVIFHAAALKHVPIVEDNPLEGIETNLLGSRNVANAALSCGATAFVMVSTDKAVNPTNVMGATKRAAEAYCQALDLAGSGTRFMTVRFGNVMGSAGSVIPLFQAQLSRGGPLTVTHPDITRFFMTIPEASRLILHAAGHGLGAGAAEGQIFVLDMGEPIRITELAERLIQLAGLRPHVDVAIRYTGLRKGEKLYEELFGEGETRERTGRAGLLIARSRVSDLDLLRHRFAEAEEAVRAGDAARAVAVLRQIVPEFTPLSELPPAAIEGHSTRRLASPDAPTPAGD</sequence>
<dbReference type="STRING" id="401562.NS365_09620"/>
<keyword evidence="3" id="KW-1133">Transmembrane helix</keyword>
<dbReference type="PANTHER" id="PTHR43318:SF1">
    <property type="entry name" value="POLYSACCHARIDE BIOSYNTHESIS PROTEIN EPSC-RELATED"/>
    <property type="match status" value="1"/>
</dbReference>
<dbReference type="SUPFAM" id="SSF51735">
    <property type="entry name" value="NAD(P)-binding Rossmann-fold domains"/>
    <property type="match status" value="1"/>
</dbReference>
<dbReference type="Gene3D" id="3.40.50.720">
    <property type="entry name" value="NAD(P)-binding Rossmann-like Domain"/>
    <property type="match status" value="2"/>
</dbReference>
<proteinExistence type="inferred from homology"/>
<dbReference type="InterPro" id="IPR036291">
    <property type="entry name" value="NAD(P)-bd_dom_sf"/>
</dbReference>
<feature type="domain" description="Polysaccharide biosynthesis protein CapD-like" evidence="4">
    <location>
        <begin position="302"/>
        <end position="583"/>
    </location>
</feature>
<comment type="similarity">
    <text evidence="1">Belongs to the polysaccharide synthase family.</text>
</comment>
<dbReference type="InterPro" id="IPR003869">
    <property type="entry name" value="Polysac_CapD-like"/>
</dbReference>
<feature type="region of interest" description="Disordered" evidence="2">
    <location>
        <begin position="637"/>
        <end position="660"/>
    </location>
</feature>
<dbReference type="eggNOG" id="COG1086">
    <property type="taxonomic scope" value="Bacteria"/>
</dbReference>
<dbReference type="SUPFAM" id="SSF53335">
    <property type="entry name" value="S-adenosyl-L-methionine-dependent methyltransferases"/>
    <property type="match status" value="1"/>
</dbReference>
<evidence type="ECO:0000259" key="4">
    <source>
        <dbReference type="Pfam" id="PF02719"/>
    </source>
</evidence>
<keyword evidence="3" id="KW-0812">Transmembrane</keyword>
<dbReference type="InterPro" id="IPR051203">
    <property type="entry name" value="Polysaccharide_Synthase-Rel"/>
</dbReference>
<accession>A0A175R8B0</accession>
<evidence type="ECO:0000256" key="2">
    <source>
        <dbReference type="SAM" id="MobiDB-lite"/>
    </source>
</evidence>
<dbReference type="PATRIC" id="fig|401562.3.peg.1722"/>
<keyword evidence="3" id="KW-0472">Membrane</keyword>
<dbReference type="InterPro" id="IPR029063">
    <property type="entry name" value="SAM-dependent_MTases_sf"/>
</dbReference>
<dbReference type="PANTHER" id="PTHR43318">
    <property type="entry name" value="UDP-N-ACETYLGLUCOSAMINE 4,6-DEHYDRATASE"/>
    <property type="match status" value="1"/>
</dbReference>
<comment type="caution">
    <text evidence="5">The sequence shown here is derived from an EMBL/GenBank/DDBJ whole genome shotgun (WGS) entry which is preliminary data.</text>
</comment>
<protein>
    <submittedName>
        <fullName evidence="5">Polysaccharide biosynthesis protein</fullName>
    </submittedName>
</protein>
<dbReference type="Proteomes" id="UP000078272">
    <property type="component" value="Unassembled WGS sequence"/>
</dbReference>
<gene>
    <name evidence="5" type="ORF">NS226_11010</name>
</gene>
<organism evidence="5 6">
    <name type="scientific">Aureimonas ureilytica</name>
    <dbReference type="NCBI Taxonomy" id="401562"/>
    <lineage>
        <taxon>Bacteria</taxon>
        <taxon>Pseudomonadati</taxon>
        <taxon>Pseudomonadota</taxon>
        <taxon>Alphaproteobacteria</taxon>
        <taxon>Hyphomicrobiales</taxon>
        <taxon>Aurantimonadaceae</taxon>
        <taxon>Aureimonas</taxon>
    </lineage>
</organism>
<evidence type="ECO:0000313" key="5">
    <source>
        <dbReference type="EMBL" id="KTQ95400.1"/>
    </source>
</evidence>
<reference evidence="5 6" key="1">
    <citation type="journal article" date="2016" name="Front. Microbiol.">
        <title>Genomic Resource of Rice Seed Associated Bacteria.</title>
        <authorList>
            <person name="Midha S."/>
            <person name="Bansal K."/>
            <person name="Sharma S."/>
            <person name="Kumar N."/>
            <person name="Patil P.P."/>
            <person name="Chaudhry V."/>
            <person name="Patil P.B."/>
        </authorList>
    </citation>
    <scope>NUCLEOTIDE SEQUENCE [LARGE SCALE GENOMIC DNA]</scope>
    <source>
        <strain evidence="5 6">NS226</strain>
    </source>
</reference>
<name>A0A175R8B0_9HYPH</name>
<dbReference type="EMBL" id="LDPZ01000022">
    <property type="protein sequence ID" value="KTQ95400.1"/>
    <property type="molecule type" value="Genomic_DNA"/>
</dbReference>
<feature type="transmembrane region" description="Helical" evidence="3">
    <location>
        <begin position="47"/>
        <end position="67"/>
    </location>
</feature>
<evidence type="ECO:0000256" key="1">
    <source>
        <dbReference type="ARBA" id="ARBA00007430"/>
    </source>
</evidence>
<dbReference type="Pfam" id="PF02719">
    <property type="entry name" value="Polysacc_synt_2"/>
    <property type="match status" value="1"/>
</dbReference>
<dbReference type="CDD" id="cd05237">
    <property type="entry name" value="UDP_invert_4-6DH_SDR_e"/>
    <property type="match status" value="1"/>
</dbReference>
<evidence type="ECO:0000256" key="3">
    <source>
        <dbReference type="SAM" id="Phobius"/>
    </source>
</evidence>
<feature type="transmembrane region" description="Helical" evidence="3">
    <location>
        <begin position="79"/>
        <end position="103"/>
    </location>
</feature>
<feature type="transmembrane region" description="Helical" evidence="3">
    <location>
        <begin position="20"/>
        <end position="41"/>
    </location>
</feature>
<dbReference type="RefSeq" id="WP_058635048.1">
    <property type="nucleotide sequence ID" value="NZ_LDPZ01000022.1"/>
</dbReference>